<sequence>MNIPINVKDTIFKSSSEVFEAIVNRDKIIGYFVSSASDSISEGKDIKWEFKEYNVSLQVKVKKVIINEFISFEWSATGEIALVEIRLSSDTANVTTIDITEKPYQTKEEEIKKALQQTQGWTDFICSLKAYLYTGINLRNGQMNTKIN</sequence>
<name>A0A3L9YD08_9FLAO</name>
<protein>
    <submittedName>
        <fullName evidence="3">Uncharacterized protein YndB with AHSA1/START domain</fullName>
    </submittedName>
</protein>
<organism evidence="3 4">
    <name type="scientific">Ulvibacter antarcticus</name>
    <dbReference type="NCBI Taxonomy" id="442714"/>
    <lineage>
        <taxon>Bacteria</taxon>
        <taxon>Pseudomonadati</taxon>
        <taxon>Bacteroidota</taxon>
        <taxon>Flavobacteriia</taxon>
        <taxon>Flavobacteriales</taxon>
        <taxon>Flavobacteriaceae</taxon>
        <taxon>Ulvibacter</taxon>
    </lineage>
</organism>
<dbReference type="RefSeq" id="WP_121907482.1">
    <property type="nucleotide sequence ID" value="NZ_REFC01000013.1"/>
</dbReference>
<reference evidence="3 4" key="1">
    <citation type="submission" date="2018-10" db="EMBL/GenBank/DDBJ databases">
        <title>Genomic Encyclopedia of Archaeal and Bacterial Type Strains, Phase II (KMG-II): from individual species to whole genera.</title>
        <authorList>
            <person name="Goeker M."/>
        </authorList>
    </citation>
    <scope>NUCLEOTIDE SEQUENCE [LARGE SCALE GENOMIC DNA]</scope>
    <source>
        <strain evidence="3 4">DSM 23424</strain>
    </source>
</reference>
<comment type="caution">
    <text evidence="3">The sequence shown here is derived from an EMBL/GenBank/DDBJ whole genome shotgun (WGS) entry which is preliminary data.</text>
</comment>
<proteinExistence type="inferred from homology"/>
<evidence type="ECO:0000259" key="2">
    <source>
        <dbReference type="Pfam" id="PF08327"/>
    </source>
</evidence>
<dbReference type="SUPFAM" id="SSF55961">
    <property type="entry name" value="Bet v1-like"/>
    <property type="match status" value="1"/>
</dbReference>
<evidence type="ECO:0000313" key="4">
    <source>
        <dbReference type="Proteomes" id="UP000271339"/>
    </source>
</evidence>
<feature type="domain" description="Activator of Hsp90 ATPase homologue 1/2-like C-terminal" evidence="2">
    <location>
        <begin position="16"/>
        <end position="132"/>
    </location>
</feature>
<evidence type="ECO:0000256" key="1">
    <source>
        <dbReference type="ARBA" id="ARBA00006817"/>
    </source>
</evidence>
<dbReference type="AlphaFoldDB" id="A0A3L9YD08"/>
<evidence type="ECO:0000313" key="3">
    <source>
        <dbReference type="EMBL" id="RMA58531.1"/>
    </source>
</evidence>
<dbReference type="InterPro" id="IPR013538">
    <property type="entry name" value="ASHA1/2-like_C"/>
</dbReference>
<dbReference type="Proteomes" id="UP000271339">
    <property type="component" value="Unassembled WGS sequence"/>
</dbReference>
<comment type="similarity">
    <text evidence="1">Belongs to the AHA1 family.</text>
</comment>
<keyword evidence="4" id="KW-1185">Reference proteome</keyword>
<gene>
    <name evidence="3" type="ORF">BXY75_1904</name>
</gene>
<dbReference type="EMBL" id="REFC01000013">
    <property type="protein sequence ID" value="RMA58531.1"/>
    <property type="molecule type" value="Genomic_DNA"/>
</dbReference>
<dbReference type="Gene3D" id="3.30.530.20">
    <property type="match status" value="1"/>
</dbReference>
<accession>A0A3L9YD08</accession>
<dbReference type="Pfam" id="PF08327">
    <property type="entry name" value="AHSA1"/>
    <property type="match status" value="1"/>
</dbReference>
<dbReference type="OrthoDB" id="2364866at2"/>
<dbReference type="InterPro" id="IPR023393">
    <property type="entry name" value="START-like_dom_sf"/>
</dbReference>